<feature type="transmembrane region" description="Helical" evidence="1">
    <location>
        <begin position="6"/>
        <end position="25"/>
    </location>
</feature>
<keyword evidence="1" id="KW-1133">Transmembrane helix</keyword>
<dbReference type="AlphaFoldDB" id="A0A248UP81"/>
<evidence type="ECO:0000256" key="1">
    <source>
        <dbReference type="SAM" id="Phobius"/>
    </source>
</evidence>
<dbReference type="Pfam" id="PF07843">
    <property type="entry name" value="DUF1634"/>
    <property type="match status" value="1"/>
</dbReference>
<accession>A0A248UP81</accession>
<organism evidence="2 3">
    <name type="scientific">Ochrobactrum quorumnocens</name>
    <dbReference type="NCBI Taxonomy" id="271865"/>
    <lineage>
        <taxon>Bacteria</taxon>
        <taxon>Pseudomonadati</taxon>
        <taxon>Pseudomonadota</taxon>
        <taxon>Alphaproteobacteria</taxon>
        <taxon>Hyphomicrobiales</taxon>
        <taxon>Brucellaceae</taxon>
        <taxon>Brucella/Ochrobactrum group</taxon>
        <taxon>Ochrobactrum</taxon>
    </lineage>
</organism>
<name>A0A248UP81_9HYPH</name>
<dbReference type="InterPro" id="IPR012861">
    <property type="entry name" value="DUF1634"/>
</dbReference>
<reference evidence="2 3" key="1">
    <citation type="submission" date="2017-07" db="EMBL/GenBank/DDBJ databases">
        <title>Phylogenetic study on the rhizospheric bacterium Ochrobactrum sp. A44.</title>
        <authorList>
            <person name="Krzyzanowska D.M."/>
            <person name="Ossowicki A."/>
            <person name="Rajewska M."/>
            <person name="Maciag T."/>
            <person name="Kaczynski Z."/>
            <person name="Czerwicka M."/>
            <person name="Jafra S."/>
        </authorList>
    </citation>
    <scope>NUCLEOTIDE SEQUENCE [LARGE SCALE GENOMIC DNA]</scope>
    <source>
        <strain evidence="2 3">A44</strain>
        <plasmid evidence="2 3">unnamed1</plasmid>
    </source>
</reference>
<evidence type="ECO:0000313" key="3">
    <source>
        <dbReference type="Proteomes" id="UP000215256"/>
    </source>
</evidence>
<dbReference type="Proteomes" id="UP000215256">
    <property type="component" value="Plasmid unnamed1"/>
</dbReference>
<keyword evidence="2" id="KW-0614">Plasmid</keyword>
<gene>
    <name evidence="2" type="ORF">CES85_3811</name>
</gene>
<feature type="transmembrane region" description="Helical" evidence="1">
    <location>
        <begin position="66"/>
        <end position="86"/>
    </location>
</feature>
<feature type="transmembrane region" description="Helical" evidence="1">
    <location>
        <begin position="37"/>
        <end position="60"/>
    </location>
</feature>
<geneLocation type="plasmid" evidence="2 3">
    <name>unnamed1</name>
</geneLocation>
<dbReference type="EMBL" id="CP022605">
    <property type="protein sequence ID" value="ASV88667.1"/>
    <property type="molecule type" value="Genomic_DNA"/>
</dbReference>
<protein>
    <recommendedName>
        <fullName evidence="4">DUF1634 domain-containing protein</fullName>
    </recommendedName>
</protein>
<keyword evidence="1" id="KW-0472">Membrane</keyword>
<evidence type="ECO:0000313" key="2">
    <source>
        <dbReference type="EMBL" id="ASV88667.1"/>
    </source>
</evidence>
<sequence>MLHYGTGLASFVIAAGLALQWLHPFIRTIFGVSGYELVKAGVGLFIFLPVSRVILMLIQFSLARDHAFIAISALVLTVVGAGFLLGI</sequence>
<evidence type="ECO:0008006" key="4">
    <source>
        <dbReference type="Google" id="ProtNLM"/>
    </source>
</evidence>
<proteinExistence type="predicted"/>
<dbReference type="KEGG" id="och:CES85_3811"/>
<keyword evidence="1" id="KW-0812">Transmembrane</keyword>